<dbReference type="InterPro" id="IPR002938">
    <property type="entry name" value="FAD-bd"/>
</dbReference>
<keyword evidence="3" id="KW-0274">FAD</keyword>
<dbReference type="SUPFAM" id="SSF51905">
    <property type="entry name" value="FAD/NAD(P)-binding domain"/>
    <property type="match status" value="1"/>
</dbReference>
<keyword evidence="4" id="KW-0560">Oxidoreductase</keyword>
<dbReference type="Pfam" id="PF01494">
    <property type="entry name" value="FAD_binding_3"/>
    <property type="match status" value="1"/>
</dbReference>
<evidence type="ECO:0000313" key="8">
    <source>
        <dbReference type="EMBL" id="KAJ5450103.1"/>
    </source>
</evidence>
<dbReference type="GeneID" id="81600177"/>
<comment type="caution">
    <text evidence="8">The sequence shown here is derived from an EMBL/GenBank/DDBJ whole genome shotgun (WGS) entry which is preliminary data.</text>
</comment>
<dbReference type="GO" id="GO:0004497">
    <property type="term" value="F:monooxygenase activity"/>
    <property type="evidence" value="ECO:0007669"/>
    <property type="project" value="UniProtKB-KW"/>
</dbReference>
<evidence type="ECO:0000256" key="1">
    <source>
        <dbReference type="ARBA" id="ARBA00001974"/>
    </source>
</evidence>
<proteinExistence type="predicted"/>
<dbReference type="PANTHER" id="PTHR47178">
    <property type="entry name" value="MONOOXYGENASE, FAD-BINDING"/>
    <property type="match status" value="1"/>
</dbReference>
<evidence type="ECO:0000256" key="2">
    <source>
        <dbReference type="ARBA" id="ARBA00022630"/>
    </source>
</evidence>
<organism evidence="8 9">
    <name type="scientific">Penicillium daleae</name>
    <dbReference type="NCBI Taxonomy" id="63821"/>
    <lineage>
        <taxon>Eukaryota</taxon>
        <taxon>Fungi</taxon>
        <taxon>Dikarya</taxon>
        <taxon>Ascomycota</taxon>
        <taxon>Pezizomycotina</taxon>
        <taxon>Eurotiomycetes</taxon>
        <taxon>Eurotiomycetidae</taxon>
        <taxon>Eurotiales</taxon>
        <taxon>Aspergillaceae</taxon>
        <taxon>Penicillium</taxon>
    </lineage>
</organism>
<name>A0AAD6G2P9_9EURO</name>
<reference evidence="8" key="1">
    <citation type="submission" date="2022-12" db="EMBL/GenBank/DDBJ databases">
        <authorList>
            <person name="Petersen C."/>
        </authorList>
    </citation>
    <scope>NUCLEOTIDE SEQUENCE</scope>
    <source>
        <strain evidence="8">IBT 16125</strain>
    </source>
</reference>
<evidence type="ECO:0000313" key="9">
    <source>
        <dbReference type="Proteomes" id="UP001213681"/>
    </source>
</evidence>
<evidence type="ECO:0000256" key="6">
    <source>
        <dbReference type="SAM" id="SignalP"/>
    </source>
</evidence>
<gene>
    <name evidence="8" type="ORF">N7458_006552</name>
</gene>
<feature type="signal peptide" evidence="6">
    <location>
        <begin position="1"/>
        <end position="18"/>
    </location>
</feature>
<keyword evidence="5" id="KW-0503">Monooxygenase</keyword>
<keyword evidence="2" id="KW-0285">Flavoprotein</keyword>
<keyword evidence="6" id="KW-0732">Signal</keyword>
<dbReference type="InterPro" id="IPR036188">
    <property type="entry name" value="FAD/NAD-bd_sf"/>
</dbReference>
<dbReference type="RefSeq" id="XP_056765638.1">
    <property type="nucleotide sequence ID" value="XM_056909934.1"/>
</dbReference>
<dbReference type="GO" id="GO:0071949">
    <property type="term" value="F:FAD binding"/>
    <property type="evidence" value="ECO:0007669"/>
    <property type="project" value="InterPro"/>
</dbReference>
<protein>
    <recommendedName>
        <fullName evidence="7">FAD-binding domain-containing protein</fullName>
    </recommendedName>
</protein>
<sequence length="402" mass="44014">MALPVLIVGAGLGGICLAQALKKNNIPFKLFEQDVKSTFRAQGYRLRITKNGVDALKEALTPELFTLFEKTCADTPSFGVRIKPDGTHLPSPAGFGPPPGAQSKSYTVDRTTFREALLSGLEEHVFFGKSLEQYTIHPDKVTISFADGTTEDGSLLVGADGVRSQVRKQYLPSFQGLDTGMRIIFGKTPSTPEFLAKLEEEYRHGMSLVLDPEDASQPRVLFESINFPYAEEVTEPQLPDPYMYWVLCTQSSQLPISREKSWHTGPQESADLSRKLTNSWSPSLRAIFDMQDTSQSAIRSILSAMPEIAPWEPSSRVTLLGDAIHVMPPTGAMGANTALRDAADLARRIALAGGVDGIDQAVIGDYEASLRDFAKTAIELSWQGGMKSFGLKPVDQCERIKL</sequence>
<evidence type="ECO:0000256" key="3">
    <source>
        <dbReference type="ARBA" id="ARBA00022827"/>
    </source>
</evidence>
<dbReference type="EMBL" id="JAPVEA010000006">
    <property type="protein sequence ID" value="KAJ5450103.1"/>
    <property type="molecule type" value="Genomic_DNA"/>
</dbReference>
<feature type="chain" id="PRO_5042158331" description="FAD-binding domain-containing protein" evidence="6">
    <location>
        <begin position="19"/>
        <end position="402"/>
    </location>
</feature>
<dbReference type="Gene3D" id="3.50.50.60">
    <property type="entry name" value="FAD/NAD(P)-binding domain"/>
    <property type="match status" value="1"/>
</dbReference>
<evidence type="ECO:0000256" key="4">
    <source>
        <dbReference type="ARBA" id="ARBA00023002"/>
    </source>
</evidence>
<evidence type="ECO:0000256" key="5">
    <source>
        <dbReference type="ARBA" id="ARBA00023033"/>
    </source>
</evidence>
<dbReference type="PANTHER" id="PTHR47178:SF5">
    <property type="entry name" value="FAD-BINDING DOMAIN-CONTAINING PROTEIN"/>
    <property type="match status" value="1"/>
</dbReference>
<dbReference type="PRINTS" id="PR00420">
    <property type="entry name" value="RNGMNOXGNASE"/>
</dbReference>
<dbReference type="Proteomes" id="UP001213681">
    <property type="component" value="Unassembled WGS sequence"/>
</dbReference>
<reference evidence="8" key="2">
    <citation type="journal article" date="2023" name="IMA Fungus">
        <title>Comparative genomic study of the Penicillium genus elucidates a diverse pangenome and 15 lateral gene transfer events.</title>
        <authorList>
            <person name="Petersen C."/>
            <person name="Sorensen T."/>
            <person name="Nielsen M.R."/>
            <person name="Sondergaard T.E."/>
            <person name="Sorensen J.L."/>
            <person name="Fitzpatrick D.A."/>
            <person name="Frisvad J.C."/>
            <person name="Nielsen K.L."/>
        </authorList>
    </citation>
    <scope>NUCLEOTIDE SEQUENCE</scope>
    <source>
        <strain evidence="8">IBT 16125</strain>
    </source>
</reference>
<evidence type="ECO:0000259" key="7">
    <source>
        <dbReference type="Pfam" id="PF01494"/>
    </source>
</evidence>
<comment type="cofactor">
    <cofactor evidence="1">
        <name>FAD</name>
        <dbReference type="ChEBI" id="CHEBI:57692"/>
    </cofactor>
</comment>
<feature type="domain" description="FAD-binding" evidence="7">
    <location>
        <begin position="125"/>
        <end position="378"/>
    </location>
</feature>
<accession>A0AAD6G2P9</accession>
<dbReference type="AlphaFoldDB" id="A0AAD6G2P9"/>
<keyword evidence="9" id="KW-1185">Reference proteome</keyword>